<name>A0A1H7CBP0_9BURK</name>
<dbReference type="Proteomes" id="UP000198866">
    <property type="component" value="Unassembled WGS sequence"/>
</dbReference>
<evidence type="ECO:0000313" key="2">
    <source>
        <dbReference type="Proteomes" id="UP000198866"/>
    </source>
</evidence>
<dbReference type="AlphaFoldDB" id="A0A1H7CBP0"/>
<dbReference type="STRING" id="667676.SAMN05192539_102169"/>
<evidence type="ECO:0000313" key="1">
    <source>
        <dbReference type="EMBL" id="SEJ87263.1"/>
    </source>
</evidence>
<keyword evidence="2" id="KW-1185">Reference proteome</keyword>
<dbReference type="InterPro" id="IPR010260">
    <property type="entry name" value="AlpA"/>
</dbReference>
<proteinExistence type="predicted"/>
<dbReference type="EMBL" id="FNYE01000021">
    <property type="protein sequence ID" value="SEJ87263.1"/>
    <property type="molecule type" value="Genomic_DNA"/>
</dbReference>
<dbReference type="RefSeq" id="WP_090869828.1">
    <property type="nucleotide sequence ID" value="NZ_FNYE01000021.1"/>
</dbReference>
<protein>
    <submittedName>
        <fullName evidence="1">Transcriptional regulator, AlpA family</fullName>
    </submittedName>
</protein>
<accession>A0A1H7CBP0</accession>
<dbReference type="Gene3D" id="1.10.238.160">
    <property type="match status" value="1"/>
</dbReference>
<organism evidence="1 2">
    <name type="scientific">Paraburkholderia diazotrophica</name>
    <dbReference type="NCBI Taxonomy" id="667676"/>
    <lineage>
        <taxon>Bacteria</taxon>
        <taxon>Pseudomonadati</taxon>
        <taxon>Pseudomonadota</taxon>
        <taxon>Betaproteobacteria</taxon>
        <taxon>Burkholderiales</taxon>
        <taxon>Burkholderiaceae</taxon>
        <taxon>Paraburkholderia</taxon>
    </lineage>
</organism>
<dbReference type="OrthoDB" id="9182156at2"/>
<reference evidence="2" key="1">
    <citation type="submission" date="2016-10" db="EMBL/GenBank/DDBJ databases">
        <authorList>
            <person name="Varghese N."/>
            <person name="Submissions S."/>
        </authorList>
    </citation>
    <scope>NUCLEOTIDE SEQUENCE [LARGE SCALE GENOMIC DNA]</scope>
    <source>
        <strain evidence="2">LMG 26031</strain>
    </source>
</reference>
<dbReference type="Pfam" id="PF05930">
    <property type="entry name" value="Phage_AlpA"/>
    <property type="match status" value="1"/>
</dbReference>
<sequence>MKTTQSQPQPLQPQRLLRRREVEALASLNRTALYAAIKRGDFPAPKRLPGSNAVRWIAADVEQWISNLESSPSDAMTAAGEPA</sequence>
<gene>
    <name evidence="1" type="ORF">SAMN05192539_102169</name>
</gene>